<keyword evidence="1" id="KW-0472">Membrane</keyword>
<protein>
    <submittedName>
        <fullName evidence="2">Uncharacterized protein</fullName>
    </submittedName>
</protein>
<proteinExistence type="predicted"/>
<dbReference type="Proteomes" id="UP000029738">
    <property type="component" value="Unassembled WGS sequence"/>
</dbReference>
<sequence>MKTNLTDENSLLFKWACKILRYFLLVMLGFAIAYILSHVFSVSSILAFLFSASVWQWIGRATVFVFCLFAIAMIYESSR</sequence>
<gene>
    <name evidence="2" type="ORF">DA73_0400020320</name>
</gene>
<dbReference type="RefSeq" id="WP_072040734.1">
    <property type="nucleotide sequence ID" value="NZ_JHEG04000001.1"/>
</dbReference>
<evidence type="ECO:0000313" key="2">
    <source>
        <dbReference type="EMBL" id="KAF3887570.1"/>
    </source>
</evidence>
<keyword evidence="1" id="KW-0812">Transmembrane</keyword>
<evidence type="ECO:0000313" key="3">
    <source>
        <dbReference type="Proteomes" id="UP000029738"/>
    </source>
</evidence>
<accession>A0A8S9T543</accession>
<name>A0A8S9T543_9CYAN</name>
<dbReference type="OrthoDB" id="517134at2"/>
<keyword evidence="1" id="KW-1133">Transmembrane helix</keyword>
<comment type="caution">
    <text evidence="2">The sequence shown here is derived from an EMBL/GenBank/DDBJ whole genome shotgun (WGS) entry which is preliminary data.</text>
</comment>
<dbReference type="AlphaFoldDB" id="A0A8S9T543"/>
<dbReference type="EMBL" id="JHEG04000001">
    <property type="protein sequence ID" value="KAF3887570.1"/>
    <property type="molecule type" value="Genomic_DNA"/>
</dbReference>
<keyword evidence="3" id="KW-1185">Reference proteome</keyword>
<organism evidence="2 3">
    <name type="scientific">Tolypothrix bouteillei VB521301</name>
    <dbReference type="NCBI Taxonomy" id="1479485"/>
    <lineage>
        <taxon>Bacteria</taxon>
        <taxon>Bacillati</taxon>
        <taxon>Cyanobacteriota</taxon>
        <taxon>Cyanophyceae</taxon>
        <taxon>Nostocales</taxon>
        <taxon>Tolypothrichaceae</taxon>
        <taxon>Tolypothrix</taxon>
    </lineage>
</organism>
<reference evidence="2" key="1">
    <citation type="journal article" date="2015" name="Genome Announc.">
        <title>Draft Genome Sequence of Tolypothrix boutellei Strain VB521301.</title>
        <authorList>
            <person name="Chandrababunaidu M.M."/>
            <person name="Singh D."/>
            <person name="Sen D."/>
            <person name="Bhan S."/>
            <person name="Das S."/>
            <person name="Gupta A."/>
            <person name="Adhikary S.P."/>
            <person name="Tripathy S."/>
        </authorList>
    </citation>
    <scope>NUCLEOTIDE SEQUENCE</scope>
    <source>
        <strain evidence="2">VB521301</strain>
    </source>
</reference>
<reference evidence="2" key="2">
    <citation type="submission" date="2019-11" db="EMBL/GenBank/DDBJ databases">
        <title>Improved Assembly of Tolypothrix boutellei genome.</title>
        <authorList>
            <person name="Sarangi A.N."/>
            <person name="Mukherjee M."/>
            <person name="Ghosh S."/>
            <person name="Singh D."/>
            <person name="Das A."/>
            <person name="Kant S."/>
            <person name="Prusty A."/>
            <person name="Tripathy S."/>
        </authorList>
    </citation>
    <scope>NUCLEOTIDE SEQUENCE</scope>
    <source>
        <strain evidence="2">VB521301</strain>
    </source>
</reference>
<evidence type="ECO:0000256" key="1">
    <source>
        <dbReference type="SAM" id="Phobius"/>
    </source>
</evidence>
<feature type="transmembrane region" description="Helical" evidence="1">
    <location>
        <begin position="22"/>
        <end position="51"/>
    </location>
</feature>
<feature type="transmembrane region" description="Helical" evidence="1">
    <location>
        <begin position="57"/>
        <end position="75"/>
    </location>
</feature>